<feature type="compositionally biased region" description="Basic and acidic residues" evidence="7">
    <location>
        <begin position="121"/>
        <end position="131"/>
    </location>
</feature>
<feature type="region of interest" description="Disordered" evidence="7">
    <location>
        <begin position="107"/>
        <end position="139"/>
    </location>
</feature>
<dbReference type="Gramene" id="CDP20958">
    <property type="protein sequence ID" value="CDP20958"/>
    <property type="gene ID" value="GSCOC_T00001725001"/>
</dbReference>
<evidence type="ECO:0000256" key="7">
    <source>
        <dbReference type="SAM" id="MobiDB-lite"/>
    </source>
</evidence>
<sequence length="513" mass="60474">MAYRVQNHALDLTIPGGEDALLIQVDEKNSTSYTHIPRQISKSDLVQLLPDSFLQDIIEHFDKNGEAVYHFQDPISGHIYFDTCTNCEECYLAEQLELDASDLSFGKKKTKPVDPQPMEPRPCKPDHKPQDPDSDNFQSARSKFDGYQIPSAWVYQAPKAKQVLHPYYQKWKKILQIDASDRYWGAILLEEDLDGKRHCCGFASGKFKAFEQHYHSTFKEILAVRNGIMKFSFFLISQYFLIEMDMGSFPKMLHFKQKTIPHPQLLRWAAWFSQYSFDVKHIKGKTNIVADFFSRKEPLPQQVLPPKALTCFMFTLVQDRPPDIYEVPYPWEKENIERIRNKYELELFRSYGGSILSPFGTNPEYPFCQIYIANPTEFPKELLWYFWCLCHQYHILMEFQSPFFNRPLVQNLQKFFQWFKLLSFGKDLFNTNPNHILIHFHRPYHLINNQIQALSEVVIYRELSHTILDQEVEYGEGQRYIVQENRCIPPENLARTLWIMELPKYSSLLDPDS</sequence>
<keyword evidence="4" id="KW-0255">Endonuclease</keyword>
<keyword evidence="1" id="KW-0808">Transferase</keyword>
<dbReference type="Proteomes" id="UP000295252">
    <property type="component" value="Unassembled WGS sequence"/>
</dbReference>
<protein>
    <submittedName>
        <fullName evidence="9">DH200=94 genomic scaffold, scaffold_2127</fullName>
    </submittedName>
</protein>
<keyword evidence="6" id="KW-0695">RNA-directed DNA polymerase</keyword>
<keyword evidence="10" id="KW-1185">Reference proteome</keyword>
<dbReference type="PANTHER" id="PTHR48435:SF1">
    <property type="entry name" value="POLYPROTEIN"/>
    <property type="match status" value="1"/>
</dbReference>
<dbReference type="CDD" id="cd09274">
    <property type="entry name" value="RNase_HI_RT_Ty3"/>
    <property type="match status" value="1"/>
</dbReference>
<evidence type="ECO:0000256" key="5">
    <source>
        <dbReference type="ARBA" id="ARBA00022801"/>
    </source>
</evidence>
<dbReference type="EMBL" id="HG741211">
    <property type="protein sequence ID" value="CDP20958.1"/>
    <property type="molecule type" value="Genomic_DNA"/>
</dbReference>
<dbReference type="STRING" id="49390.A0A068VMQ2"/>
<dbReference type="InterPro" id="IPR053098">
    <property type="entry name" value="Petuviruses_polyprotein"/>
</dbReference>
<organism evidence="9 10">
    <name type="scientific">Coffea canephora</name>
    <name type="common">Robusta coffee</name>
    <dbReference type="NCBI Taxonomy" id="49390"/>
    <lineage>
        <taxon>Eukaryota</taxon>
        <taxon>Viridiplantae</taxon>
        <taxon>Streptophyta</taxon>
        <taxon>Embryophyta</taxon>
        <taxon>Tracheophyta</taxon>
        <taxon>Spermatophyta</taxon>
        <taxon>Magnoliopsida</taxon>
        <taxon>eudicotyledons</taxon>
        <taxon>Gunneridae</taxon>
        <taxon>Pentapetalae</taxon>
        <taxon>asterids</taxon>
        <taxon>lamiids</taxon>
        <taxon>Gentianales</taxon>
        <taxon>Rubiaceae</taxon>
        <taxon>Ixoroideae</taxon>
        <taxon>Gardenieae complex</taxon>
        <taxon>Bertiereae - Coffeeae clade</taxon>
        <taxon>Coffeeae</taxon>
        <taxon>Coffea</taxon>
    </lineage>
</organism>
<name>A0A068VMQ2_COFCA</name>
<dbReference type="InParanoid" id="A0A068VMQ2"/>
<dbReference type="PhylomeDB" id="A0A068VMQ2"/>
<dbReference type="PANTHER" id="PTHR48435">
    <property type="entry name" value="POLYPROTEIN"/>
    <property type="match status" value="1"/>
</dbReference>
<keyword evidence="5" id="KW-0378">Hydrolase</keyword>
<evidence type="ECO:0000256" key="4">
    <source>
        <dbReference type="ARBA" id="ARBA00022759"/>
    </source>
</evidence>
<keyword evidence="2" id="KW-0548">Nucleotidyltransferase</keyword>
<evidence type="ECO:0000259" key="8">
    <source>
        <dbReference type="Pfam" id="PF17917"/>
    </source>
</evidence>
<dbReference type="InterPro" id="IPR041373">
    <property type="entry name" value="RT_RNaseH"/>
</dbReference>
<gene>
    <name evidence="9" type="ORF">GSCOC_T00001725001</name>
</gene>
<evidence type="ECO:0000256" key="1">
    <source>
        <dbReference type="ARBA" id="ARBA00022679"/>
    </source>
</evidence>
<evidence type="ECO:0000256" key="3">
    <source>
        <dbReference type="ARBA" id="ARBA00022722"/>
    </source>
</evidence>
<proteinExistence type="predicted"/>
<dbReference type="InterPro" id="IPR043502">
    <property type="entry name" value="DNA/RNA_pol_sf"/>
</dbReference>
<dbReference type="SUPFAM" id="SSF56672">
    <property type="entry name" value="DNA/RNA polymerases"/>
    <property type="match status" value="1"/>
</dbReference>
<dbReference type="GO" id="GO:0003964">
    <property type="term" value="F:RNA-directed DNA polymerase activity"/>
    <property type="evidence" value="ECO:0007669"/>
    <property type="project" value="UniProtKB-KW"/>
</dbReference>
<dbReference type="AlphaFoldDB" id="A0A068VMQ2"/>
<dbReference type="GO" id="GO:0016787">
    <property type="term" value="F:hydrolase activity"/>
    <property type="evidence" value="ECO:0007669"/>
    <property type="project" value="UniProtKB-KW"/>
</dbReference>
<feature type="domain" description="Reverse transcriptase RNase H-like" evidence="8">
    <location>
        <begin position="173"/>
        <end position="275"/>
    </location>
</feature>
<dbReference type="OrthoDB" id="1749294at2759"/>
<accession>A0A068VMQ2</accession>
<reference evidence="10" key="1">
    <citation type="journal article" date="2014" name="Science">
        <title>The coffee genome provides insight into the convergent evolution of caffeine biosynthesis.</title>
        <authorList>
            <person name="Denoeud F."/>
            <person name="Carretero-Paulet L."/>
            <person name="Dereeper A."/>
            <person name="Droc G."/>
            <person name="Guyot R."/>
            <person name="Pietrella M."/>
            <person name="Zheng C."/>
            <person name="Alberti A."/>
            <person name="Anthony F."/>
            <person name="Aprea G."/>
            <person name="Aury J.M."/>
            <person name="Bento P."/>
            <person name="Bernard M."/>
            <person name="Bocs S."/>
            <person name="Campa C."/>
            <person name="Cenci A."/>
            <person name="Combes M.C."/>
            <person name="Crouzillat D."/>
            <person name="Da Silva C."/>
            <person name="Daddiego L."/>
            <person name="De Bellis F."/>
            <person name="Dussert S."/>
            <person name="Garsmeur O."/>
            <person name="Gayraud T."/>
            <person name="Guignon V."/>
            <person name="Jahn K."/>
            <person name="Jamilloux V."/>
            <person name="Joet T."/>
            <person name="Labadie K."/>
            <person name="Lan T."/>
            <person name="Leclercq J."/>
            <person name="Lepelley M."/>
            <person name="Leroy T."/>
            <person name="Li L.T."/>
            <person name="Librado P."/>
            <person name="Lopez L."/>
            <person name="Munoz A."/>
            <person name="Noel B."/>
            <person name="Pallavicini A."/>
            <person name="Perrotta G."/>
            <person name="Poncet V."/>
            <person name="Pot D."/>
            <person name="Priyono X."/>
            <person name="Rigoreau M."/>
            <person name="Rouard M."/>
            <person name="Rozas J."/>
            <person name="Tranchant-Dubreuil C."/>
            <person name="VanBuren R."/>
            <person name="Zhang Q."/>
            <person name="Andrade A.C."/>
            <person name="Argout X."/>
            <person name="Bertrand B."/>
            <person name="de Kochko A."/>
            <person name="Graziosi G."/>
            <person name="Henry R.J."/>
            <person name="Jayarama X."/>
            <person name="Ming R."/>
            <person name="Nagai C."/>
            <person name="Rounsley S."/>
            <person name="Sankoff D."/>
            <person name="Giuliano G."/>
            <person name="Albert V.A."/>
            <person name="Wincker P."/>
            <person name="Lashermes P."/>
        </authorList>
    </citation>
    <scope>NUCLEOTIDE SEQUENCE [LARGE SCALE GENOMIC DNA]</scope>
    <source>
        <strain evidence="10">cv. DH200-94</strain>
    </source>
</reference>
<evidence type="ECO:0000313" key="9">
    <source>
        <dbReference type="EMBL" id="CDP20958.1"/>
    </source>
</evidence>
<dbReference type="GO" id="GO:0004519">
    <property type="term" value="F:endonuclease activity"/>
    <property type="evidence" value="ECO:0007669"/>
    <property type="project" value="UniProtKB-KW"/>
</dbReference>
<evidence type="ECO:0000313" key="10">
    <source>
        <dbReference type="Proteomes" id="UP000295252"/>
    </source>
</evidence>
<dbReference type="Pfam" id="PF17917">
    <property type="entry name" value="RT_RNaseH"/>
    <property type="match status" value="1"/>
</dbReference>
<keyword evidence="3" id="KW-0540">Nuclease</keyword>
<evidence type="ECO:0000256" key="6">
    <source>
        <dbReference type="ARBA" id="ARBA00022918"/>
    </source>
</evidence>
<evidence type="ECO:0000256" key="2">
    <source>
        <dbReference type="ARBA" id="ARBA00022695"/>
    </source>
</evidence>